<evidence type="ECO:0000313" key="3">
    <source>
        <dbReference type="Proteomes" id="UP000318709"/>
    </source>
</evidence>
<dbReference type="PANTHER" id="PTHR10443:SF12">
    <property type="entry name" value="DIPEPTIDASE"/>
    <property type="match status" value="1"/>
</dbReference>
<dbReference type="PANTHER" id="PTHR10443">
    <property type="entry name" value="MICROSOMAL DIPEPTIDASE"/>
    <property type="match status" value="1"/>
</dbReference>
<dbReference type="AlphaFoldDB" id="A0A4Y6UDA1"/>
<dbReference type="KEGG" id="swf:E3E12_07090"/>
<dbReference type="PROSITE" id="PS51365">
    <property type="entry name" value="RENAL_DIPEPTIDASE_2"/>
    <property type="match status" value="1"/>
</dbReference>
<feature type="region of interest" description="Disordered" evidence="1">
    <location>
        <begin position="1"/>
        <end position="28"/>
    </location>
</feature>
<dbReference type="Gene3D" id="3.20.20.140">
    <property type="entry name" value="Metal-dependent hydrolases"/>
    <property type="match status" value="1"/>
</dbReference>
<sequence>MRGTATNALQGASSAGAGPASCPQPIPVSKPMLRLDSHIDLPWPERDSHGLPATTPFETPQPCQFSPALAREGGLGAAVLAAYVPQGPLDTQGHGAAWARLQAQMGAIHALANSTGVNGSRARGAGQATARLCHSTNDVRAAHQVGQVAILPALENGYALGEDMGRIATVKRKWGLTYVTLTHNGHNLLGDSCVSAGLGAPAHGGLSELGREAVRALNQAGVLVDVSHASPQAMMEALRHSTAPVIASHSAMKALHPHPRNLDDKQLLALREQGGVVQVAAVRFFLARGQAGLGHLVAHIRHAVRLMGVGHVGISSDFDGGGGIEGWQGADQTMAVDQALVAAGFDESERTALWGGNFLRALHQAQAIASPLPAAAP</sequence>
<organism evidence="2 3">
    <name type="scientific">Formicincola oecophyllae</name>
    <dbReference type="NCBI Taxonomy" id="2558361"/>
    <lineage>
        <taxon>Bacteria</taxon>
        <taxon>Pseudomonadati</taxon>
        <taxon>Pseudomonadota</taxon>
        <taxon>Alphaproteobacteria</taxon>
        <taxon>Acetobacterales</taxon>
        <taxon>Acetobacteraceae</taxon>
        <taxon>Formicincola</taxon>
    </lineage>
</organism>
<dbReference type="InterPro" id="IPR008257">
    <property type="entry name" value="Pept_M19"/>
</dbReference>
<feature type="compositionally biased region" description="Low complexity" evidence="1">
    <location>
        <begin position="11"/>
        <end position="21"/>
    </location>
</feature>
<dbReference type="OrthoDB" id="9804920at2"/>
<dbReference type="InterPro" id="IPR032466">
    <property type="entry name" value="Metal_Hydrolase"/>
</dbReference>
<dbReference type="GO" id="GO:0070573">
    <property type="term" value="F:metallodipeptidase activity"/>
    <property type="evidence" value="ECO:0007669"/>
    <property type="project" value="InterPro"/>
</dbReference>
<dbReference type="Pfam" id="PF01244">
    <property type="entry name" value="Peptidase_M19"/>
    <property type="match status" value="1"/>
</dbReference>
<dbReference type="SUPFAM" id="SSF51556">
    <property type="entry name" value="Metallo-dependent hydrolases"/>
    <property type="match status" value="1"/>
</dbReference>
<keyword evidence="3" id="KW-1185">Reference proteome</keyword>
<gene>
    <name evidence="2" type="ORF">E3E12_07090</name>
</gene>
<proteinExistence type="predicted"/>
<evidence type="ECO:0000256" key="1">
    <source>
        <dbReference type="SAM" id="MobiDB-lite"/>
    </source>
</evidence>
<name>A0A4Y6UDA1_9PROT</name>
<dbReference type="GO" id="GO:0006508">
    <property type="term" value="P:proteolysis"/>
    <property type="evidence" value="ECO:0007669"/>
    <property type="project" value="InterPro"/>
</dbReference>
<reference evidence="2 3" key="1">
    <citation type="submission" date="2019-03" db="EMBL/GenBank/DDBJ databases">
        <title>The complete genome sequence of Swingsia_sp. F3b2 LMG30590(T).</title>
        <authorList>
            <person name="Chua K.-O."/>
            <person name="Chan K.-G."/>
            <person name="See-Too W.-S."/>
        </authorList>
    </citation>
    <scope>NUCLEOTIDE SEQUENCE [LARGE SCALE GENOMIC DNA]</scope>
    <source>
        <strain evidence="2 3">F3b2</strain>
    </source>
</reference>
<protein>
    <submittedName>
        <fullName evidence="2">Membrane dipeptidase</fullName>
    </submittedName>
</protein>
<accession>A0A4Y6UDA1</accession>
<feature type="compositionally biased region" description="Polar residues" evidence="1">
    <location>
        <begin position="1"/>
        <end position="10"/>
    </location>
</feature>
<dbReference type="EMBL" id="CP038231">
    <property type="protein sequence ID" value="QDH14476.1"/>
    <property type="molecule type" value="Genomic_DNA"/>
</dbReference>
<evidence type="ECO:0000313" key="2">
    <source>
        <dbReference type="EMBL" id="QDH14476.1"/>
    </source>
</evidence>
<dbReference type="Proteomes" id="UP000318709">
    <property type="component" value="Chromosome"/>
</dbReference>